<dbReference type="Pfam" id="PF10775">
    <property type="entry name" value="ATP_sub_h"/>
    <property type="match status" value="1"/>
</dbReference>
<evidence type="ECO:0000313" key="3">
    <source>
        <dbReference type="Proteomes" id="UP001140560"/>
    </source>
</evidence>
<gene>
    <name evidence="2" type="primary">ATP14</name>
    <name evidence="2" type="ORF">N0V83_000697</name>
</gene>
<evidence type="ECO:0000256" key="1">
    <source>
        <dbReference type="SAM" id="MobiDB-lite"/>
    </source>
</evidence>
<dbReference type="Proteomes" id="UP001140560">
    <property type="component" value="Unassembled WGS sequence"/>
</dbReference>
<dbReference type="AlphaFoldDB" id="A0A9W8YKC3"/>
<proteinExistence type="predicted"/>
<comment type="caution">
    <text evidence="2">The sequence shown here is derived from an EMBL/GenBank/DDBJ whole genome shotgun (WGS) entry which is preliminary data.</text>
</comment>
<feature type="compositionally biased region" description="Acidic residues" evidence="1">
    <location>
        <begin position="110"/>
        <end position="121"/>
    </location>
</feature>
<dbReference type="GO" id="GO:0046933">
    <property type="term" value="F:proton-transporting ATP synthase activity, rotational mechanism"/>
    <property type="evidence" value="ECO:0007669"/>
    <property type="project" value="TreeGrafter"/>
</dbReference>
<reference evidence="2" key="1">
    <citation type="submission" date="2022-10" db="EMBL/GenBank/DDBJ databases">
        <title>Tapping the CABI collections for fungal endophytes: first genome assemblies for Collariella, Neodidymelliopsis, Ascochyta clinopodiicola, Didymella pomorum, Didymosphaeria variabile, Neocosmospora piperis and Neocucurbitaria cava.</title>
        <authorList>
            <person name="Hill R."/>
        </authorList>
    </citation>
    <scope>NUCLEOTIDE SEQUENCE</scope>
    <source>
        <strain evidence="2">IMI 356814</strain>
    </source>
</reference>
<evidence type="ECO:0000313" key="2">
    <source>
        <dbReference type="EMBL" id="KAJ4377867.1"/>
    </source>
</evidence>
<sequence>MLAQSIRASRQALARVARQQPAYLARRTFITPTAVRSADLVQDLYLRELKAYKVPQVQAADAEGHVQKFSVPKAPTSPEETDIANELKSYETQSVDVEGAATSEDGTVLPEEDWFEEEDESITTPGATH</sequence>
<name>A0A9W8YKC3_9PLEO</name>
<dbReference type="PANTHER" id="PTHR28207">
    <property type="entry name" value="ATP SYNTHASE SUBUNIT H, MITOCHONDRIAL"/>
    <property type="match status" value="1"/>
</dbReference>
<organism evidence="2 3">
    <name type="scientific">Neocucurbitaria cava</name>
    <dbReference type="NCBI Taxonomy" id="798079"/>
    <lineage>
        <taxon>Eukaryota</taxon>
        <taxon>Fungi</taxon>
        <taxon>Dikarya</taxon>
        <taxon>Ascomycota</taxon>
        <taxon>Pezizomycotina</taxon>
        <taxon>Dothideomycetes</taxon>
        <taxon>Pleosporomycetidae</taxon>
        <taxon>Pleosporales</taxon>
        <taxon>Pleosporineae</taxon>
        <taxon>Cucurbitariaceae</taxon>
        <taxon>Neocucurbitaria</taxon>
    </lineage>
</organism>
<dbReference type="PANTHER" id="PTHR28207:SF1">
    <property type="entry name" value="ATP SYNTHASE SUBUNIT H, MITOCHONDRIAL"/>
    <property type="match status" value="1"/>
</dbReference>
<dbReference type="OrthoDB" id="274752at2759"/>
<dbReference type="EMBL" id="JAPEUY010000001">
    <property type="protein sequence ID" value="KAJ4377867.1"/>
    <property type="molecule type" value="Genomic_DNA"/>
</dbReference>
<feature type="region of interest" description="Disordered" evidence="1">
    <location>
        <begin position="90"/>
        <end position="129"/>
    </location>
</feature>
<protein>
    <submittedName>
        <fullName evidence="2">ATP synthase F0 subcomplex subunit H atp14</fullName>
    </submittedName>
</protein>
<dbReference type="InterPro" id="IPR019711">
    <property type="entry name" value="ATP_synth_F0_suH"/>
</dbReference>
<keyword evidence="3" id="KW-1185">Reference proteome</keyword>
<accession>A0A9W8YKC3</accession>